<keyword evidence="4 7" id="KW-0418">Kinase</keyword>
<evidence type="ECO:0000313" key="12">
    <source>
        <dbReference type="Proteomes" id="UP001519654"/>
    </source>
</evidence>
<feature type="domain" description="Carbohydrate kinase FGGY N-terminal" evidence="9">
    <location>
        <begin position="5"/>
        <end position="236"/>
    </location>
</feature>
<keyword evidence="5" id="KW-0067">ATP-binding</keyword>
<evidence type="ECO:0000256" key="7">
    <source>
        <dbReference type="RuleBase" id="RU003733"/>
    </source>
</evidence>
<keyword evidence="12" id="KW-1185">Reference proteome</keyword>
<keyword evidence="3" id="KW-0547">Nucleotide-binding</keyword>
<protein>
    <recommendedName>
        <fullName evidence="6">ATP:glycerol 3-phosphotransferase</fullName>
    </recommendedName>
</protein>
<dbReference type="PANTHER" id="PTHR10196:SF69">
    <property type="entry name" value="GLYCEROL KINASE"/>
    <property type="match status" value="1"/>
</dbReference>
<dbReference type="Pfam" id="PF02782">
    <property type="entry name" value="FGGY_C"/>
    <property type="match status" value="1"/>
</dbReference>
<evidence type="ECO:0000256" key="4">
    <source>
        <dbReference type="ARBA" id="ARBA00022777"/>
    </source>
</evidence>
<dbReference type="GO" id="GO:0016301">
    <property type="term" value="F:kinase activity"/>
    <property type="evidence" value="ECO:0007669"/>
    <property type="project" value="UniProtKB-KW"/>
</dbReference>
<evidence type="ECO:0000256" key="6">
    <source>
        <dbReference type="ARBA" id="ARBA00043149"/>
    </source>
</evidence>
<name>A0ABS5Z6A9_9ACTN</name>
<organism evidence="11 12">
    <name type="scientific">Paractinoplanes bogorensis</name>
    <dbReference type="NCBI Taxonomy" id="1610840"/>
    <lineage>
        <taxon>Bacteria</taxon>
        <taxon>Bacillati</taxon>
        <taxon>Actinomycetota</taxon>
        <taxon>Actinomycetes</taxon>
        <taxon>Micromonosporales</taxon>
        <taxon>Micromonosporaceae</taxon>
        <taxon>Paractinoplanes</taxon>
    </lineage>
</organism>
<gene>
    <name evidence="11" type="ORF">KOI35_46255</name>
</gene>
<comment type="caution">
    <text evidence="11">The sequence shown here is derived from an EMBL/GenBank/DDBJ whole genome shotgun (WGS) entry which is preliminary data.</text>
</comment>
<dbReference type="Proteomes" id="UP001519654">
    <property type="component" value="Unassembled WGS sequence"/>
</dbReference>
<evidence type="ECO:0000259" key="9">
    <source>
        <dbReference type="Pfam" id="PF00370"/>
    </source>
</evidence>
<comment type="similarity">
    <text evidence="1 7">Belongs to the FGGY kinase family.</text>
</comment>
<evidence type="ECO:0000313" key="11">
    <source>
        <dbReference type="EMBL" id="MBU2670926.1"/>
    </source>
</evidence>
<dbReference type="PROSITE" id="PS00445">
    <property type="entry name" value="FGGY_KINASES_2"/>
    <property type="match status" value="1"/>
</dbReference>
<feature type="compositionally biased region" description="Low complexity" evidence="8">
    <location>
        <begin position="376"/>
        <end position="398"/>
    </location>
</feature>
<accession>A0ABS5Z6A9</accession>
<evidence type="ECO:0000256" key="1">
    <source>
        <dbReference type="ARBA" id="ARBA00009156"/>
    </source>
</evidence>
<proteinExistence type="inferred from homology"/>
<dbReference type="InterPro" id="IPR018484">
    <property type="entry name" value="FGGY_N"/>
</dbReference>
<evidence type="ECO:0000256" key="5">
    <source>
        <dbReference type="ARBA" id="ARBA00022840"/>
    </source>
</evidence>
<dbReference type="EMBL" id="JAHKKG010000026">
    <property type="protein sequence ID" value="MBU2670926.1"/>
    <property type="molecule type" value="Genomic_DNA"/>
</dbReference>
<keyword evidence="2 7" id="KW-0808">Transferase</keyword>
<reference evidence="11 12" key="1">
    <citation type="submission" date="2021-06" db="EMBL/GenBank/DDBJ databases">
        <title>Actinoplanes lichenicola sp. nov., and Actinoplanes ovalisporus sp. nov., isolated from lichen in Thailand.</title>
        <authorList>
            <person name="Saeng-In P."/>
            <person name="Kanchanasin P."/>
            <person name="Yuki M."/>
            <person name="Kudo T."/>
            <person name="Ohkuma M."/>
            <person name="Phongsopitanun W."/>
            <person name="Tanasupawat S."/>
        </authorList>
    </citation>
    <scope>NUCLEOTIDE SEQUENCE [LARGE SCALE GENOMIC DNA]</scope>
    <source>
        <strain evidence="11 12">NBRC 110975</strain>
    </source>
</reference>
<feature type="region of interest" description="Disordered" evidence="8">
    <location>
        <begin position="370"/>
        <end position="398"/>
    </location>
</feature>
<dbReference type="InterPro" id="IPR000577">
    <property type="entry name" value="Carb_kinase_FGGY"/>
</dbReference>
<feature type="domain" description="Carbohydrate kinase FGGY C-terminal" evidence="10">
    <location>
        <begin position="248"/>
        <end position="448"/>
    </location>
</feature>
<dbReference type="InterPro" id="IPR043129">
    <property type="entry name" value="ATPase_NBD"/>
</dbReference>
<dbReference type="SUPFAM" id="SSF53067">
    <property type="entry name" value="Actin-like ATPase domain"/>
    <property type="match status" value="2"/>
</dbReference>
<evidence type="ECO:0000256" key="3">
    <source>
        <dbReference type="ARBA" id="ARBA00022741"/>
    </source>
</evidence>
<evidence type="ECO:0000256" key="8">
    <source>
        <dbReference type="SAM" id="MobiDB-lite"/>
    </source>
</evidence>
<dbReference type="PANTHER" id="PTHR10196">
    <property type="entry name" value="SUGAR KINASE"/>
    <property type="match status" value="1"/>
</dbReference>
<sequence length="487" mass="49847">MGDLVLAIDQGTSSTKCLLVDAAGAVVATGSAAVPIRYPRPGWVEQDAGEILDSVLAAASECLAGVDPGRVRSIGLSTQRESAVVWDKRTGEPAGPVLGWQDQRAQPICDALRDKGEASRVREISGLPLDPMFSAAKLRWLLDRTPGAAVGTVDAWLLFALTGRHRIESGNASRTQLLDVRAGAWSPELLDLFGIPASALPAITPSSGSLGVVGARGGVLDGLPITAVLGDSHAALYAHGTLASRGVKVTYGTGSSVMRLGATDDTGVCLTVAWNDCLAAEGNIRSSGATVAWLASVTGVTAARIAELAAESSSDGVVLVPAFGGLAAPYWDDNAVGLISGLTLGSGPGQLARAAVESIAHQVTDVIEAMTPKDTSPAADSSRAADSSSSGRSPRSGGFSRAADCLLADGGAAGNDTLMQIQADLTGLPVYRARTTNLSALGVAFLAGGFTPPIEYDEFHPQPGDFTAQRSAWRAAIARSRERGASI</sequence>
<dbReference type="InterPro" id="IPR018483">
    <property type="entry name" value="Carb_kinase_FGGY_CS"/>
</dbReference>
<evidence type="ECO:0000256" key="2">
    <source>
        <dbReference type="ARBA" id="ARBA00022679"/>
    </source>
</evidence>
<evidence type="ECO:0000259" key="10">
    <source>
        <dbReference type="Pfam" id="PF02782"/>
    </source>
</evidence>
<dbReference type="PIRSF" id="PIRSF000538">
    <property type="entry name" value="GlpK"/>
    <property type="match status" value="1"/>
</dbReference>
<dbReference type="InterPro" id="IPR018485">
    <property type="entry name" value="FGGY_C"/>
</dbReference>
<dbReference type="Pfam" id="PF00370">
    <property type="entry name" value="FGGY_N"/>
    <property type="match status" value="1"/>
</dbReference>
<dbReference type="Gene3D" id="3.30.420.40">
    <property type="match status" value="2"/>
</dbReference>